<feature type="domain" description="Peptidase M14" evidence="12">
    <location>
        <begin position="25"/>
        <end position="322"/>
    </location>
</feature>
<feature type="domain" description="Peptidase M14" evidence="12">
    <location>
        <begin position="433"/>
        <end position="725"/>
    </location>
</feature>
<dbReference type="AlphaFoldDB" id="A0AAV7JCN5"/>
<evidence type="ECO:0000256" key="2">
    <source>
        <dbReference type="ARBA" id="ARBA00005988"/>
    </source>
</evidence>
<dbReference type="PANTHER" id="PTHR11532:SF57">
    <property type="entry name" value="CARBOXYPEPTIDASE D, B"/>
    <property type="match status" value="1"/>
</dbReference>
<protein>
    <recommendedName>
        <fullName evidence="12">Peptidase M14 domain-containing protein</fullName>
    </recommendedName>
</protein>
<dbReference type="GO" id="GO:0004181">
    <property type="term" value="F:metallocarboxypeptidase activity"/>
    <property type="evidence" value="ECO:0007669"/>
    <property type="project" value="InterPro"/>
</dbReference>
<reference evidence="13 14" key="1">
    <citation type="journal article" date="2023" name="BMC Biol.">
        <title>The compact genome of the sponge Oopsacas minuta (Hexactinellida) is lacking key metazoan core genes.</title>
        <authorList>
            <person name="Santini S."/>
            <person name="Schenkelaars Q."/>
            <person name="Jourda C."/>
            <person name="Duchesne M."/>
            <person name="Belahbib H."/>
            <person name="Rocher C."/>
            <person name="Selva M."/>
            <person name="Riesgo A."/>
            <person name="Vervoort M."/>
            <person name="Leys S.P."/>
            <person name="Kodjabachian L."/>
            <person name="Le Bivic A."/>
            <person name="Borchiellini C."/>
            <person name="Claverie J.M."/>
            <person name="Renard E."/>
        </authorList>
    </citation>
    <scope>NUCLEOTIDE SEQUENCE [LARGE SCALE GENOMIC DNA]</scope>
    <source>
        <strain evidence="13">SPO-2</strain>
    </source>
</reference>
<dbReference type="Pfam" id="PF13620">
    <property type="entry name" value="CarboxypepD_reg"/>
    <property type="match status" value="2"/>
</dbReference>
<evidence type="ECO:0000256" key="5">
    <source>
        <dbReference type="ARBA" id="ARBA00022801"/>
    </source>
</evidence>
<comment type="caution">
    <text evidence="13">The sequence shown here is derived from an EMBL/GenBank/DDBJ whole genome shotgun (WGS) entry which is preliminary data.</text>
</comment>
<feature type="active site" description="Proton donor/acceptor" evidence="8">
    <location>
        <position position="292"/>
    </location>
</feature>
<keyword evidence="10" id="KW-0472">Membrane</keyword>
<evidence type="ECO:0000256" key="10">
    <source>
        <dbReference type="SAM" id="Phobius"/>
    </source>
</evidence>
<dbReference type="PANTHER" id="PTHR11532">
    <property type="entry name" value="PROTEASE M14 CARBOXYPEPTIDASE"/>
    <property type="match status" value="1"/>
</dbReference>
<keyword evidence="5" id="KW-0378">Hydrolase</keyword>
<dbReference type="GO" id="GO:0005615">
    <property type="term" value="C:extracellular space"/>
    <property type="evidence" value="ECO:0007669"/>
    <property type="project" value="TreeGrafter"/>
</dbReference>
<comment type="cofactor">
    <cofactor evidence="1">
        <name>Zn(2+)</name>
        <dbReference type="ChEBI" id="CHEBI:29105"/>
    </cofactor>
</comment>
<evidence type="ECO:0000256" key="11">
    <source>
        <dbReference type="SAM" id="SignalP"/>
    </source>
</evidence>
<dbReference type="EMBL" id="JAKMXF010000354">
    <property type="protein sequence ID" value="KAI6646529.1"/>
    <property type="molecule type" value="Genomic_DNA"/>
</dbReference>
<dbReference type="SMART" id="SM00631">
    <property type="entry name" value="Zn_pept"/>
    <property type="match status" value="2"/>
</dbReference>
<keyword evidence="11" id="KW-0732">Signal</keyword>
<proteinExistence type="inferred from homology"/>
<evidence type="ECO:0000256" key="4">
    <source>
        <dbReference type="ARBA" id="ARBA00022723"/>
    </source>
</evidence>
<evidence type="ECO:0000259" key="12">
    <source>
        <dbReference type="PROSITE" id="PS52035"/>
    </source>
</evidence>
<name>A0AAV7JCN5_9METZ</name>
<dbReference type="GO" id="GO:0006518">
    <property type="term" value="P:peptide metabolic process"/>
    <property type="evidence" value="ECO:0007669"/>
    <property type="project" value="TreeGrafter"/>
</dbReference>
<dbReference type="Pfam" id="PF00246">
    <property type="entry name" value="Peptidase_M14"/>
    <property type="match status" value="2"/>
</dbReference>
<evidence type="ECO:0000256" key="8">
    <source>
        <dbReference type="PROSITE-ProRule" id="PRU01379"/>
    </source>
</evidence>
<keyword evidence="3" id="KW-0645">Protease</keyword>
<dbReference type="Gene3D" id="3.40.630.10">
    <property type="entry name" value="Zn peptidases"/>
    <property type="match status" value="2"/>
</dbReference>
<feature type="region of interest" description="Disordered" evidence="9">
    <location>
        <begin position="870"/>
        <end position="890"/>
    </location>
</feature>
<keyword evidence="10" id="KW-1133">Transmembrane helix</keyword>
<dbReference type="PROSITE" id="PS00132">
    <property type="entry name" value="CARBOXYPEPT_ZN_1"/>
    <property type="match status" value="1"/>
</dbReference>
<evidence type="ECO:0000256" key="1">
    <source>
        <dbReference type="ARBA" id="ARBA00001947"/>
    </source>
</evidence>
<sequence>MYITLVLTSLLLLLPYTQSTISTGAYYSYSELTQLLTLLNNSEQCGNISQMFSVGKSVEGLDLWVMRLTHCANMDPNMDGFPGRPKFKYVGNMHGDETVGRQMLIYLIQLICEAHETDERIAWLIHSTDIYIMPSMNPDGFEKSTEGDCNRGHRANANGFDLNRNFPDQFSPNKILVIQPETQALMNWITSGHFVLSANLHGGAVVASYPFDDSPEHHQGGRLSPSPDDTTFKLLASSYATVHGIMSKPGPRCSYRDVFEGGITNGAYWYELEGGMQDYNYIVGNCMEITIELSCCKYPTRDHLPAYWKDNKESLITYIEQTQIGVKGFVTDEEGDRVEGACISVSGIAHNVYTYKYGDYWRLLAPGTYNISVHHEDYVSVESNVIVPEGPGIQVNFTLFPLSQNSPINETDTNLAVDKEPIQITENVPHDFSYHDYNSLKDYLAYYHNKCSNITSFYSIGNSVQNRLLYVIEFSDFPGEHEMGEPEFKYMANLRGDDAIGRELLLLLVKHLCEGYLVDPVVTELIHSTRIHILPSVNPDGFEKAFSEYKKMGDIIYDFGDAQNNVRGVNLMTDLNPDHKNMRQPETQAVLDWINSTPFSLSGILRGGNPFAVSYPLFWFAEDGYPDTDFNDAFKHLSSVYVDSMNSKGKVNTCDNSDKTSPRGWIINGYKWSPSIHTWPDYEYRYNQCFELTIDVSCHYFPSEKRIKGAWENHSQSLVSFISAAQKAISGVILDRDGRPIYNASVQIAGRSKLFSTTELGEFWILLPPGDYMLIVGHLYYHTKAANVTLSASGVMDFANMTLESRHVTQTSNARPILATLLALTIVLILVVYCTLCLLWLYYFFFVSLCSWRHPKIARVRREIKRMNKKKNTRKDGFHRITASSSDSDN</sequence>
<dbReference type="PROSITE" id="PS52035">
    <property type="entry name" value="PEPTIDASE_M14"/>
    <property type="match status" value="2"/>
</dbReference>
<evidence type="ECO:0000256" key="9">
    <source>
        <dbReference type="SAM" id="MobiDB-lite"/>
    </source>
</evidence>
<keyword evidence="7" id="KW-0325">Glycoprotein</keyword>
<dbReference type="Proteomes" id="UP001165289">
    <property type="component" value="Unassembled WGS sequence"/>
</dbReference>
<dbReference type="SUPFAM" id="SSF53187">
    <property type="entry name" value="Zn-dependent exopeptidases"/>
    <property type="match status" value="2"/>
</dbReference>
<comment type="similarity">
    <text evidence="2 8">Belongs to the peptidase M14 family.</text>
</comment>
<evidence type="ECO:0000256" key="3">
    <source>
        <dbReference type="ARBA" id="ARBA00022645"/>
    </source>
</evidence>
<dbReference type="CDD" id="cd11308">
    <property type="entry name" value="Peptidase_M14NE-CP-C_like"/>
    <property type="match status" value="2"/>
</dbReference>
<dbReference type="InterPro" id="IPR057246">
    <property type="entry name" value="CARBOXYPEPT_ZN_1"/>
</dbReference>
<evidence type="ECO:0000256" key="7">
    <source>
        <dbReference type="ARBA" id="ARBA00023180"/>
    </source>
</evidence>
<dbReference type="GO" id="GO:0008270">
    <property type="term" value="F:zinc ion binding"/>
    <property type="evidence" value="ECO:0007669"/>
    <property type="project" value="InterPro"/>
</dbReference>
<feature type="signal peptide" evidence="11">
    <location>
        <begin position="1"/>
        <end position="19"/>
    </location>
</feature>
<comment type="caution">
    <text evidence="8">Lacks conserved residue(s) required for the propagation of feature annotation.</text>
</comment>
<keyword evidence="3" id="KW-0121">Carboxypeptidase</keyword>
<dbReference type="PROSITE" id="PS00133">
    <property type="entry name" value="CARBOXYPEPT_ZN_2"/>
    <property type="match status" value="1"/>
</dbReference>
<evidence type="ECO:0000256" key="6">
    <source>
        <dbReference type="ARBA" id="ARBA00022833"/>
    </source>
</evidence>
<dbReference type="InterPro" id="IPR008969">
    <property type="entry name" value="CarboxyPept-like_regulatory"/>
</dbReference>
<evidence type="ECO:0000313" key="13">
    <source>
        <dbReference type="EMBL" id="KAI6646529.1"/>
    </source>
</evidence>
<dbReference type="PRINTS" id="PR00765">
    <property type="entry name" value="CRBOXYPTASEA"/>
</dbReference>
<keyword evidence="14" id="KW-1185">Reference proteome</keyword>
<feature type="transmembrane region" description="Helical" evidence="10">
    <location>
        <begin position="821"/>
        <end position="852"/>
    </location>
</feature>
<dbReference type="GO" id="GO:0016485">
    <property type="term" value="P:protein processing"/>
    <property type="evidence" value="ECO:0007669"/>
    <property type="project" value="TreeGrafter"/>
</dbReference>
<dbReference type="InterPro" id="IPR057247">
    <property type="entry name" value="CARBOXYPEPT_ZN_2"/>
</dbReference>
<organism evidence="13 14">
    <name type="scientific">Oopsacas minuta</name>
    <dbReference type="NCBI Taxonomy" id="111878"/>
    <lineage>
        <taxon>Eukaryota</taxon>
        <taxon>Metazoa</taxon>
        <taxon>Porifera</taxon>
        <taxon>Hexactinellida</taxon>
        <taxon>Hexasterophora</taxon>
        <taxon>Lyssacinosida</taxon>
        <taxon>Leucopsacidae</taxon>
        <taxon>Oopsacas</taxon>
    </lineage>
</organism>
<dbReference type="FunFam" id="3.40.630.10:FF:000043">
    <property type="entry name" value="Carboxypeptidase D"/>
    <property type="match status" value="1"/>
</dbReference>
<keyword evidence="4" id="KW-0479">Metal-binding</keyword>
<dbReference type="Gene3D" id="2.60.40.1120">
    <property type="entry name" value="Carboxypeptidase-like, regulatory domain"/>
    <property type="match status" value="2"/>
</dbReference>
<evidence type="ECO:0000313" key="14">
    <source>
        <dbReference type="Proteomes" id="UP001165289"/>
    </source>
</evidence>
<dbReference type="SUPFAM" id="SSF49464">
    <property type="entry name" value="Carboxypeptidase regulatory domain-like"/>
    <property type="match status" value="2"/>
</dbReference>
<feature type="chain" id="PRO_5043383988" description="Peptidase M14 domain-containing protein" evidence="11">
    <location>
        <begin position="20"/>
        <end position="890"/>
    </location>
</feature>
<keyword evidence="10" id="KW-0812">Transmembrane</keyword>
<keyword evidence="6" id="KW-0862">Zinc</keyword>
<dbReference type="InterPro" id="IPR000834">
    <property type="entry name" value="Peptidase_M14"/>
</dbReference>
<accession>A0AAV7JCN5</accession>
<dbReference type="InterPro" id="IPR050753">
    <property type="entry name" value="Peptidase_M14_domain"/>
</dbReference>
<gene>
    <name evidence="13" type="ORF">LOD99_12650</name>
</gene>